<protein>
    <submittedName>
        <fullName evidence="2">DUF3574 domain-containing protein</fullName>
    </submittedName>
</protein>
<evidence type="ECO:0000313" key="3">
    <source>
        <dbReference type="Proteomes" id="UP000422572"/>
    </source>
</evidence>
<keyword evidence="1" id="KW-0732">Signal</keyword>
<dbReference type="RefSeq" id="WP_156695177.1">
    <property type="nucleotide sequence ID" value="NZ_CP034279.1"/>
</dbReference>
<dbReference type="Proteomes" id="UP000422572">
    <property type="component" value="Chromosome"/>
</dbReference>
<dbReference type="InterPro" id="IPR021957">
    <property type="entry name" value="DUF3574"/>
</dbReference>
<dbReference type="AlphaFoldDB" id="A0A6I6FV46"/>
<dbReference type="EMBL" id="CP034279">
    <property type="protein sequence ID" value="QGV81426.1"/>
    <property type="molecule type" value="Genomic_DNA"/>
</dbReference>
<name>A0A6I6FV46_9ACTN</name>
<organism evidence="2 3">
    <name type="scientific">Streptomyces ficellus</name>
    <dbReference type="NCBI Taxonomy" id="1977088"/>
    <lineage>
        <taxon>Bacteria</taxon>
        <taxon>Bacillati</taxon>
        <taxon>Actinomycetota</taxon>
        <taxon>Actinomycetes</taxon>
        <taxon>Kitasatosporales</taxon>
        <taxon>Streptomycetaceae</taxon>
        <taxon>Streptomyces</taxon>
    </lineage>
</organism>
<keyword evidence="3" id="KW-1185">Reference proteome</keyword>
<gene>
    <name evidence="2" type="ORF">EIZ62_26645</name>
</gene>
<evidence type="ECO:0000256" key="1">
    <source>
        <dbReference type="SAM" id="SignalP"/>
    </source>
</evidence>
<dbReference type="OrthoDB" id="794286at2"/>
<feature type="chain" id="PRO_5026111307" evidence="1">
    <location>
        <begin position="30"/>
        <end position="159"/>
    </location>
</feature>
<evidence type="ECO:0000313" key="2">
    <source>
        <dbReference type="EMBL" id="QGV81426.1"/>
    </source>
</evidence>
<accession>A0A6I6FV46</accession>
<sequence length="159" mass="17203">MPFATTTRTRLALTTAAALLAAGAPAAYAALGDPAPAPATTTNTTVAVEGEAYLETRLLFGTERPDGGPAVTDAQFMAFVDREVTPAFPEGLTVQDGRGQWRDASGRIERERSYELTLLYPASQARERHPRIERIRGAYARAFGQESVARLDERTTADF</sequence>
<feature type="signal peptide" evidence="1">
    <location>
        <begin position="1"/>
        <end position="29"/>
    </location>
</feature>
<proteinExistence type="predicted"/>
<dbReference type="KEGG" id="sfic:EIZ62_26645"/>
<dbReference type="Pfam" id="PF12098">
    <property type="entry name" value="DUF3574"/>
    <property type="match status" value="1"/>
</dbReference>
<reference evidence="2 3" key="1">
    <citation type="submission" date="2018-12" db="EMBL/GenBank/DDBJ databases">
        <title>Complete genome sequence of Streptomyces ficellus NRRL8067, the producer of ficellomycin, feldamycin and nojirimycin.</title>
        <authorList>
            <person name="Zhang H."/>
            <person name="Yue R."/>
            <person name="Liu Y."/>
            <person name="Li M."/>
            <person name="Mu H."/>
            <person name="Zhang J."/>
        </authorList>
    </citation>
    <scope>NUCLEOTIDE SEQUENCE [LARGE SCALE GENOMIC DNA]</scope>
    <source>
        <strain evidence="2 3">NRRL 8067</strain>
    </source>
</reference>